<dbReference type="EMBL" id="JARBDR010000921">
    <property type="protein sequence ID" value="KAJ8299612.1"/>
    <property type="molecule type" value="Genomic_DNA"/>
</dbReference>
<organism evidence="9 10">
    <name type="scientific">Tegillarca granosa</name>
    <name type="common">Malaysian cockle</name>
    <name type="synonym">Anadara granosa</name>
    <dbReference type="NCBI Taxonomy" id="220873"/>
    <lineage>
        <taxon>Eukaryota</taxon>
        <taxon>Metazoa</taxon>
        <taxon>Spiralia</taxon>
        <taxon>Lophotrochozoa</taxon>
        <taxon>Mollusca</taxon>
        <taxon>Bivalvia</taxon>
        <taxon>Autobranchia</taxon>
        <taxon>Pteriomorphia</taxon>
        <taxon>Arcoida</taxon>
        <taxon>Arcoidea</taxon>
        <taxon>Arcidae</taxon>
        <taxon>Tegillarca</taxon>
    </lineage>
</organism>
<evidence type="ECO:0000313" key="9">
    <source>
        <dbReference type="EMBL" id="KAJ8299612.1"/>
    </source>
</evidence>
<dbReference type="PANTHER" id="PTHR21461:SF69">
    <property type="entry name" value="GLYCOSYLTRANSFERASE FAMILY 92 PROTEIN"/>
    <property type="match status" value="1"/>
</dbReference>
<keyword evidence="6 8" id="KW-1133">Transmembrane helix</keyword>
<keyword evidence="7 8" id="KW-0472">Membrane</keyword>
<evidence type="ECO:0000256" key="7">
    <source>
        <dbReference type="ARBA" id="ARBA00023136"/>
    </source>
</evidence>
<evidence type="ECO:0000256" key="4">
    <source>
        <dbReference type="ARBA" id="ARBA00022679"/>
    </source>
</evidence>
<keyword evidence="5 8" id="KW-0812">Transmembrane</keyword>
<name>A0ABQ9E6W4_TEGGR</name>
<evidence type="ECO:0000256" key="1">
    <source>
        <dbReference type="ARBA" id="ARBA00004167"/>
    </source>
</evidence>
<comment type="subcellular location">
    <subcellularLocation>
        <location evidence="1">Membrane</location>
        <topology evidence="1">Single-pass membrane protein</topology>
    </subcellularLocation>
</comment>
<keyword evidence="10" id="KW-1185">Reference proteome</keyword>
<evidence type="ECO:0000256" key="2">
    <source>
        <dbReference type="ARBA" id="ARBA00007647"/>
    </source>
</evidence>
<dbReference type="EC" id="2.4.1.-" evidence="8"/>
<dbReference type="Proteomes" id="UP001217089">
    <property type="component" value="Unassembled WGS sequence"/>
</dbReference>
<dbReference type="InterPro" id="IPR008166">
    <property type="entry name" value="Glyco_transf_92"/>
</dbReference>
<proteinExistence type="inferred from homology"/>
<evidence type="ECO:0000313" key="10">
    <source>
        <dbReference type="Proteomes" id="UP001217089"/>
    </source>
</evidence>
<comment type="similarity">
    <text evidence="2 8">Belongs to the glycosyltransferase 92 family.</text>
</comment>
<keyword evidence="4 8" id="KW-0808">Transferase</keyword>
<protein>
    <recommendedName>
        <fullName evidence="8">Glycosyltransferase family 92 protein</fullName>
        <ecNumber evidence="8">2.4.1.-</ecNumber>
    </recommendedName>
</protein>
<accession>A0ABQ9E6W4</accession>
<evidence type="ECO:0000256" key="8">
    <source>
        <dbReference type="RuleBase" id="RU366017"/>
    </source>
</evidence>
<keyword evidence="3 8" id="KW-0328">Glycosyltransferase</keyword>
<feature type="transmembrane region" description="Helical" evidence="8">
    <location>
        <begin position="7"/>
        <end position="27"/>
    </location>
</feature>
<evidence type="ECO:0000256" key="3">
    <source>
        <dbReference type="ARBA" id="ARBA00022676"/>
    </source>
</evidence>
<dbReference type="Pfam" id="PF01697">
    <property type="entry name" value="Glyco_transf_92"/>
    <property type="match status" value="1"/>
</dbReference>
<evidence type="ECO:0000256" key="6">
    <source>
        <dbReference type="ARBA" id="ARBA00022989"/>
    </source>
</evidence>
<comment type="caution">
    <text evidence="9">The sequence shown here is derived from an EMBL/GenBank/DDBJ whole genome shotgun (WGS) entry which is preliminary data.</text>
</comment>
<sequence length="431" mass="50732">MLKFREVLFLGCFLIIYIILYQTRMYVFTNKLNFEPVWNDSVKLCGDVSIKFMNSTTWRNNSNDYFVYSAFLIGNRIKILGLKNVTRANKQYFCEIAYKKPDGKILTVSVRVNKQTVIPYFSFARYTGITFECDIVKPYEKGLSLQYVSLEYKECTHANVFLKPKLESHTKHKFMICTRPIFNLKDIYQIVEWIEFNRMMGVTKFVLYDNGGNEKISKILEFYKNIGIVEVYPWKLPVTSIQNRGQEPALYDCFFRNINSTYIIHIDVDEFVVPQLHDDWSKMVDFLKWNYSSRASFVIRNGFFSMEYSSDGNTYTDIKTSKEYKVRSLLKFKHAPIFNETRRGKVIIDPRYVERPGVHWVVELANNGSQVCVRPEHVLLHHYRVSIKGIGIPDIRESVSKINRRMLFFKDTLLNRIKTIAKHGIKSGIIY</sequence>
<gene>
    <name evidence="9" type="ORF">KUTeg_023672</name>
</gene>
<dbReference type="PANTHER" id="PTHR21461">
    <property type="entry name" value="GLYCOSYLTRANSFERASE FAMILY 92 PROTEIN"/>
    <property type="match status" value="1"/>
</dbReference>
<reference evidence="9 10" key="1">
    <citation type="submission" date="2022-12" db="EMBL/GenBank/DDBJ databases">
        <title>Chromosome-level genome of Tegillarca granosa.</title>
        <authorList>
            <person name="Kim J."/>
        </authorList>
    </citation>
    <scope>NUCLEOTIDE SEQUENCE [LARGE SCALE GENOMIC DNA]</scope>
    <source>
        <strain evidence="9">Teg-2019</strain>
        <tissue evidence="9">Adductor muscle</tissue>
    </source>
</reference>
<evidence type="ECO:0000256" key="5">
    <source>
        <dbReference type="ARBA" id="ARBA00022692"/>
    </source>
</evidence>